<dbReference type="STRING" id="621456.BJP26_07125"/>
<comment type="caution">
    <text evidence="2">The sequence shown here is derived from an EMBL/GenBank/DDBJ whole genome shotgun (WGS) entry which is preliminary data.</text>
</comment>
<dbReference type="RefSeq" id="WP_017978521.1">
    <property type="nucleotide sequence ID" value="NZ_CP017578.1"/>
</dbReference>
<evidence type="ECO:0000313" key="3">
    <source>
        <dbReference type="Proteomes" id="UP000078460"/>
    </source>
</evidence>
<keyword evidence="3" id="KW-1185">Reference proteome</keyword>
<dbReference type="GeneID" id="93799053"/>
<gene>
    <name evidence="2" type="ORF">AVM11_16945</name>
</gene>
<dbReference type="OrthoDB" id="1826980at2"/>
<feature type="compositionally biased region" description="Polar residues" evidence="1">
    <location>
        <begin position="887"/>
        <end position="898"/>
    </location>
</feature>
<feature type="compositionally biased region" description="Polar residues" evidence="1">
    <location>
        <begin position="63"/>
        <end position="75"/>
    </location>
</feature>
<organism evidence="2 3">
    <name type="scientific">Sphingomonas melonis TY</name>
    <dbReference type="NCBI Taxonomy" id="621456"/>
    <lineage>
        <taxon>Bacteria</taxon>
        <taxon>Pseudomonadati</taxon>
        <taxon>Pseudomonadota</taxon>
        <taxon>Alphaproteobacteria</taxon>
        <taxon>Sphingomonadales</taxon>
        <taxon>Sphingomonadaceae</taxon>
        <taxon>Sphingomonas</taxon>
    </lineage>
</organism>
<protein>
    <recommendedName>
        <fullName evidence="4">MobA/MobL protein domain-containing protein</fullName>
    </recommendedName>
</protein>
<evidence type="ECO:0000313" key="2">
    <source>
        <dbReference type="EMBL" id="KZB95170.1"/>
    </source>
</evidence>
<evidence type="ECO:0000256" key="1">
    <source>
        <dbReference type="SAM" id="MobiDB-lite"/>
    </source>
</evidence>
<name>A0A175Y5D2_9SPHN</name>
<sequence length="898" mass="98898">MTSGADPQPAYPQYAHQLQALLRRLAREDREAIGANLRRGGFGKREIEPGPAVSPGRVRGTSDAGSHTQSPSREATGTRRRITDAGGNGGRTTSVDFSRTSPLSLSPRQTGPVRIPHFDMVRISRTVVPRAKDGRTHPRYPDRSGIAAAHHSYVTRGGVADFETHLDYITRTTAVEKNDTARLIDMLDMDEDRRLQNHLAIISNIPGGRERERSLFEAVERCERQAKGGTLYVSTQYADDWMLLATRQDAPGWVRKAAVTLQQKRLAQEAKAKAEGKAFLDAIVDIAKVNLEDAYDRLVWCDDQPGLPAAARPNWKAGPCGRTQTRFVGEFPRGLKPAERRLVLERFCETLNAEGWMYVAAIHRPDATNDPDNFHFHIDGYDRPARWLTAKEINDERNPRKPVEGEGCWDFEYSERKRNGKFCYPYRQDKIAEPTRDVPKDGEKAVSHFVAGRRYVKALRKRYVDIVNKVVDGRAGSPIYAPGPYRDARIRLTPMEHLGSAITASEARGDVTAAGTRNAHIRFNDEMRLLLEQADFDRNENGLKAAIPLGRRASAASLKATAHWRQLANAAVTRRCQAGLVAIVERMVRSRAETVLRVGTASLKVQDEARAWLGEIDAIVAPTPQQVRAAARLKDLDGKVEKAWAEVVAATGNGRERLRYVPADHAKLAPLNPISPAYRPQVEKRLHAWLIKHRRSHEHLRFVSGGYVIDKTVPLAIHRLFRLLGDEPEIQKLLLAERERREIAAASAAVSRDLMHQDHGGRSVLLGEGLGHALTVADRGADGGQSRTLANIDSLQDVELLQTLSTIQAKRRRKATGAPPAGPEELAATSPVDVPKPSPADPASRGKSSGLLGQAVAAVGDRQAAHPQSGMSGGKRHTGSRGPAVGVTSQTSKKGQER</sequence>
<dbReference type="KEGG" id="smy:BJP26_07125"/>
<feature type="compositionally biased region" description="Polar residues" evidence="1">
    <location>
        <begin position="91"/>
        <end position="109"/>
    </location>
</feature>
<dbReference type="EMBL" id="LQCK02000015">
    <property type="protein sequence ID" value="KZB95170.1"/>
    <property type="molecule type" value="Genomic_DNA"/>
</dbReference>
<evidence type="ECO:0008006" key="4">
    <source>
        <dbReference type="Google" id="ProtNLM"/>
    </source>
</evidence>
<dbReference type="Proteomes" id="UP000078460">
    <property type="component" value="Unassembled WGS sequence"/>
</dbReference>
<feature type="region of interest" description="Disordered" evidence="1">
    <location>
        <begin position="34"/>
        <end position="113"/>
    </location>
</feature>
<feature type="compositionally biased region" description="Low complexity" evidence="1">
    <location>
        <begin position="816"/>
        <end position="829"/>
    </location>
</feature>
<feature type="region of interest" description="Disordered" evidence="1">
    <location>
        <begin position="810"/>
        <end position="898"/>
    </location>
</feature>
<dbReference type="Gene3D" id="3.30.930.30">
    <property type="match status" value="1"/>
</dbReference>
<accession>A0A175Y5D2</accession>
<proteinExistence type="predicted"/>
<reference evidence="2" key="1">
    <citation type="submission" date="2016-03" db="EMBL/GenBank/DDBJ databases">
        <title>Sphingomonas melonis TY, whole genome shotgun sequencing.</title>
        <authorList>
            <person name="Wang H."/>
            <person name="Zhu P."/>
        </authorList>
    </citation>
    <scope>NUCLEOTIDE SEQUENCE [LARGE SCALE GENOMIC DNA]</scope>
    <source>
        <strain evidence="2">TY</strain>
    </source>
</reference>
<dbReference type="AlphaFoldDB" id="A0A175Y5D2"/>